<evidence type="ECO:0000313" key="11">
    <source>
        <dbReference type="Proteomes" id="UP000643672"/>
    </source>
</evidence>
<dbReference type="FunFam" id="2.160.10.10:FF:000007">
    <property type="entry name" value="Serine acetyltransferase"/>
    <property type="match status" value="1"/>
</dbReference>
<evidence type="ECO:0000256" key="6">
    <source>
        <dbReference type="ARBA" id="ARBA00049486"/>
    </source>
</evidence>
<dbReference type="AlphaFoldDB" id="A0A3G3ILU4"/>
<dbReference type="NCBIfam" id="TIGR01172">
    <property type="entry name" value="cysE"/>
    <property type="match status" value="1"/>
</dbReference>
<organism evidence="8 10">
    <name type="scientific">Bathymodiolus thermophilus thioautotrophic gill symbiont</name>
    <dbReference type="NCBI Taxonomy" id="2360"/>
    <lineage>
        <taxon>Bacteria</taxon>
        <taxon>Pseudomonadati</taxon>
        <taxon>Pseudomonadota</taxon>
        <taxon>Gammaproteobacteria</taxon>
        <taxon>sulfur-oxidizing symbionts</taxon>
    </lineage>
</organism>
<evidence type="ECO:0000256" key="7">
    <source>
        <dbReference type="PIRNR" id="PIRNR000441"/>
    </source>
</evidence>
<evidence type="ECO:0000256" key="3">
    <source>
        <dbReference type="ARBA" id="ARBA00022679"/>
    </source>
</evidence>
<dbReference type="InterPro" id="IPR001451">
    <property type="entry name" value="Hexapep"/>
</dbReference>
<dbReference type="Gene3D" id="1.10.3130.10">
    <property type="entry name" value="serine acetyltransferase, domain 1"/>
    <property type="match status" value="1"/>
</dbReference>
<evidence type="ECO:0000313" key="9">
    <source>
        <dbReference type="EMBL" id="CAB5502860.1"/>
    </source>
</evidence>
<dbReference type="Pfam" id="PF00132">
    <property type="entry name" value="Hexapep"/>
    <property type="match status" value="1"/>
</dbReference>
<evidence type="ECO:0000256" key="5">
    <source>
        <dbReference type="ARBA" id="ARBA00023315"/>
    </source>
</evidence>
<keyword evidence="2" id="KW-0028">Amino-acid biosynthesis</keyword>
<accession>A0A3G3ILU4</accession>
<dbReference type="GO" id="GO:0006535">
    <property type="term" value="P:cysteine biosynthetic process from serine"/>
    <property type="evidence" value="ECO:0007669"/>
    <property type="project" value="InterPro"/>
</dbReference>
<dbReference type="EMBL" id="CP024634">
    <property type="protein sequence ID" value="AYQ56699.1"/>
    <property type="molecule type" value="Genomic_DNA"/>
</dbReference>
<dbReference type="EC" id="2.3.1.30" evidence="7"/>
<dbReference type="InterPro" id="IPR018357">
    <property type="entry name" value="Hexapep_transf_CS"/>
</dbReference>
<keyword evidence="3 7" id="KW-0808">Transferase</keyword>
<comment type="catalytic activity">
    <reaction evidence="6 7">
        <text>L-serine + acetyl-CoA = O-acetyl-L-serine + CoA</text>
        <dbReference type="Rhea" id="RHEA:24560"/>
        <dbReference type="ChEBI" id="CHEBI:33384"/>
        <dbReference type="ChEBI" id="CHEBI:57287"/>
        <dbReference type="ChEBI" id="CHEBI:57288"/>
        <dbReference type="ChEBI" id="CHEBI:58340"/>
        <dbReference type="EC" id="2.3.1.30"/>
    </reaction>
</comment>
<keyword evidence="5 7" id="KW-0012">Acyltransferase</keyword>
<reference evidence="8 10" key="1">
    <citation type="submission" date="2017-11" db="EMBL/GenBank/DDBJ databases">
        <title>Genome sequence of the bacterial symbiont EPR9N from a vent mussel Bathymodiolus thermophilus.</title>
        <authorList>
            <person name="Won Y.-J."/>
        </authorList>
    </citation>
    <scope>NUCLEOTIDE SEQUENCE [LARGE SCALE GENOMIC DNA]</scope>
    <source>
        <strain evidence="8 10">EPR9N</strain>
    </source>
</reference>
<dbReference type="InterPro" id="IPR053376">
    <property type="entry name" value="Serine_acetyltransferase"/>
</dbReference>
<proteinExistence type="inferred from homology"/>
<reference evidence="9 11" key="2">
    <citation type="submission" date="2020-05" db="EMBL/GenBank/DDBJ databases">
        <authorList>
            <person name="Petersen J."/>
            <person name="Sayavedra L."/>
        </authorList>
    </citation>
    <scope>NUCLEOTIDE SEQUENCE [LARGE SCALE GENOMIC DNA]</scope>
    <source>
        <strain evidence="9">B thermophilus SOXS</strain>
    </source>
</reference>
<dbReference type="InterPro" id="IPR005881">
    <property type="entry name" value="Ser_O-AcTrfase"/>
</dbReference>
<name>A0A3G3ILU4_9GAMM</name>
<evidence type="ECO:0000256" key="4">
    <source>
        <dbReference type="ARBA" id="ARBA00022737"/>
    </source>
</evidence>
<protein>
    <recommendedName>
        <fullName evidence="7">Serine acetyltransferase</fullName>
        <ecNumber evidence="7">2.3.1.30</ecNumber>
    </recommendedName>
</protein>
<evidence type="ECO:0000313" key="8">
    <source>
        <dbReference type="EMBL" id="AYQ56699.1"/>
    </source>
</evidence>
<dbReference type="SUPFAM" id="SSF51161">
    <property type="entry name" value="Trimeric LpxA-like enzymes"/>
    <property type="match status" value="1"/>
</dbReference>
<dbReference type="GO" id="GO:0005737">
    <property type="term" value="C:cytoplasm"/>
    <property type="evidence" value="ECO:0007669"/>
    <property type="project" value="InterPro"/>
</dbReference>
<evidence type="ECO:0000256" key="1">
    <source>
        <dbReference type="ARBA" id="ARBA00007274"/>
    </source>
</evidence>
<sequence>MQMKFIEDIQSVFERDPSARNTFEIITTYSGVQAMLFYRLSHRLWGLNLKWLSRFVAMLARWLTGVEIHPAAKIGRRFFIDHGMGVVIGETAEIGDDCTLYHGVTLGGTTWDKGKRHPTLKNNVVIGAGAKVLGPITLEDGVRIGSNAVVTKPVFANETVVGVPGRVLSDKSEHLSFDAYGVSNDNDPNVEAIKSILKRLDEIENKT</sequence>
<comment type="similarity">
    <text evidence="1 7">Belongs to the transferase hexapeptide repeat family.</text>
</comment>
<dbReference type="NCBIfam" id="NF041874">
    <property type="entry name" value="EPS_EpsC"/>
    <property type="match status" value="1"/>
</dbReference>
<dbReference type="KEGG" id="bthg:MS2017_0986"/>
<gene>
    <name evidence="8" type="ORF">MS2017_0986</name>
    <name evidence="9" type="ORF">THERMOS_1683</name>
</gene>
<dbReference type="CDD" id="cd03354">
    <property type="entry name" value="LbH_SAT"/>
    <property type="match status" value="1"/>
</dbReference>
<dbReference type="PROSITE" id="PS00101">
    <property type="entry name" value="HEXAPEP_TRANSFERASES"/>
    <property type="match status" value="1"/>
</dbReference>
<dbReference type="Proteomes" id="UP000643672">
    <property type="component" value="Unassembled WGS sequence"/>
</dbReference>
<dbReference type="InterPro" id="IPR045304">
    <property type="entry name" value="LbH_SAT"/>
</dbReference>
<evidence type="ECO:0000256" key="2">
    <source>
        <dbReference type="ARBA" id="ARBA00022605"/>
    </source>
</evidence>
<dbReference type="InterPro" id="IPR011004">
    <property type="entry name" value="Trimer_LpxA-like_sf"/>
</dbReference>
<dbReference type="EMBL" id="CAESAQ020000076">
    <property type="protein sequence ID" value="CAB5502860.1"/>
    <property type="molecule type" value="Genomic_DNA"/>
</dbReference>
<dbReference type="PIRSF" id="PIRSF000441">
    <property type="entry name" value="CysE"/>
    <property type="match status" value="1"/>
</dbReference>
<dbReference type="PANTHER" id="PTHR42811">
    <property type="entry name" value="SERINE ACETYLTRANSFERASE"/>
    <property type="match status" value="1"/>
</dbReference>
<dbReference type="Gene3D" id="2.160.10.10">
    <property type="entry name" value="Hexapeptide repeat proteins"/>
    <property type="match status" value="1"/>
</dbReference>
<dbReference type="Proteomes" id="UP000278334">
    <property type="component" value="Chromosome"/>
</dbReference>
<evidence type="ECO:0000313" key="10">
    <source>
        <dbReference type="Proteomes" id="UP000278334"/>
    </source>
</evidence>
<keyword evidence="4" id="KW-0677">Repeat</keyword>
<keyword evidence="11" id="KW-1185">Reference proteome</keyword>
<dbReference type="GO" id="GO:0009001">
    <property type="term" value="F:serine O-acetyltransferase activity"/>
    <property type="evidence" value="ECO:0007669"/>
    <property type="project" value="UniProtKB-EC"/>
</dbReference>
<dbReference type="InterPro" id="IPR042122">
    <property type="entry name" value="Ser_AcTrfase_N_sf"/>
</dbReference>